<feature type="transmembrane region" description="Helical" evidence="3">
    <location>
        <begin position="6"/>
        <end position="25"/>
    </location>
</feature>
<comment type="similarity">
    <text evidence="1">Belongs to the RutC family.</text>
</comment>
<evidence type="ECO:0000313" key="6">
    <source>
        <dbReference type="Proteomes" id="UP000070412"/>
    </source>
</evidence>
<dbReference type="Proteomes" id="UP000070412">
    <property type="component" value="Unassembled WGS sequence"/>
</dbReference>
<evidence type="ECO:0000256" key="1">
    <source>
        <dbReference type="ARBA" id="ARBA00010552"/>
    </source>
</evidence>
<keyword evidence="3" id="KW-1133">Transmembrane helix</keyword>
<dbReference type="PANTHER" id="PTHR11803">
    <property type="entry name" value="2-IMINOBUTANOATE/2-IMINOPROPANOATE DEAMINASE RIDA"/>
    <property type="match status" value="1"/>
</dbReference>
<dbReference type="AlphaFoldDB" id="A0A834R2V8"/>
<dbReference type="Pfam" id="PF01042">
    <property type="entry name" value="Ribonuc_L-PSP"/>
    <property type="match status" value="1"/>
</dbReference>
<dbReference type="InterPro" id="IPR006056">
    <property type="entry name" value="RidA"/>
</dbReference>
<dbReference type="FunFam" id="3.30.1330.40:FF:000001">
    <property type="entry name" value="L-PSP family endoribonuclease"/>
    <property type="match status" value="1"/>
</dbReference>
<proteinExistence type="inferred from homology"/>
<dbReference type="CDD" id="cd00448">
    <property type="entry name" value="YjgF_YER057c_UK114_family"/>
    <property type="match status" value="1"/>
</dbReference>
<gene>
    <name evidence="4" type="ORF">SSS_3086</name>
</gene>
<evidence type="ECO:0000313" key="5">
    <source>
        <dbReference type="EnsemblMetazoa" id="KAF7488996.1"/>
    </source>
</evidence>
<reference evidence="6" key="1">
    <citation type="journal article" date="2020" name="PLoS Negl. Trop. Dis.">
        <title>High-quality nuclear genome for Sarcoptes scabiei-A critical resource for a neglected parasite.</title>
        <authorList>
            <person name="Korhonen P.K."/>
            <person name="Gasser R.B."/>
            <person name="Ma G."/>
            <person name="Wang T."/>
            <person name="Stroehlein A.J."/>
            <person name="Young N.D."/>
            <person name="Ang C.S."/>
            <person name="Fernando D.D."/>
            <person name="Lu H.C."/>
            <person name="Taylor S."/>
            <person name="Reynolds S.L."/>
            <person name="Mofiz E."/>
            <person name="Najaraj S.H."/>
            <person name="Gowda H."/>
            <person name="Madugundu A."/>
            <person name="Renuse S."/>
            <person name="Holt D."/>
            <person name="Pandey A."/>
            <person name="Papenfuss A.T."/>
            <person name="Fischer K."/>
        </authorList>
    </citation>
    <scope>NUCLEOTIDE SEQUENCE [LARGE SCALE GENOMIC DNA]</scope>
</reference>
<reference evidence="4" key="2">
    <citation type="submission" date="2020-01" db="EMBL/GenBank/DDBJ databases">
        <authorList>
            <person name="Korhonen P.K.K."/>
            <person name="Guangxu M.G."/>
            <person name="Wang T.W."/>
            <person name="Stroehlein A.J.S."/>
            <person name="Young N.D."/>
            <person name="Ang C.-S.A."/>
            <person name="Fernando D.W.F."/>
            <person name="Lu H.L."/>
            <person name="Taylor S.T."/>
            <person name="Ehtesham M.E.M."/>
            <person name="Najaraj S.H.N."/>
            <person name="Harsha G.H.G."/>
            <person name="Madugundu A.M."/>
            <person name="Renuse S.R."/>
            <person name="Holt D.H."/>
            <person name="Pandey A.P."/>
            <person name="Papenfuss A.P."/>
            <person name="Gasser R.B.G."/>
            <person name="Fischer K.F."/>
        </authorList>
    </citation>
    <scope>NUCLEOTIDE SEQUENCE</scope>
    <source>
        <strain evidence="4">SSS_KF_BRIS2020</strain>
    </source>
</reference>
<dbReference type="GO" id="GO:0005829">
    <property type="term" value="C:cytosol"/>
    <property type="evidence" value="ECO:0007669"/>
    <property type="project" value="TreeGrafter"/>
</dbReference>
<name>A0A834R2V8_SARSC</name>
<protein>
    <submittedName>
        <fullName evidence="4">RutC family -like protein</fullName>
    </submittedName>
</protein>
<dbReference type="GO" id="GO:0019239">
    <property type="term" value="F:deaminase activity"/>
    <property type="evidence" value="ECO:0007669"/>
    <property type="project" value="TreeGrafter"/>
</dbReference>
<organism evidence="4">
    <name type="scientific">Sarcoptes scabiei</name>
    <name type="common">Itch mite</name>
    <name type="synonym">Acarus scabiei</name>
    <dbReference type="NCBI Taxonomy" id="52283"/>
    <lineage>
        <taxon>Eukaryota</taxon>
        <taxon>Metazoa</taxon>
        <taxon>Ecdysozoa</taxon>
        <taxon>Arthropoda</taxon>
        <taxon>Chelicerata</taxon>
        <taxon>Arachnida</taxon>
        <taxon>Acari</taxon>
        <taxon>Acariformes</taxon>
        <taxon>Sarcoptiformes</taxon>
        <taxon>Astigmata</taxon>
        <taxon>Psoroptidia</taxon>
        <taxon>Sarcoptoidea</taxon>
        <taxon>Sarcoptidae</taxon>
        <taxon>Sarcoptinae</taxon>
        <taxon>Sarcoptes</taxon>
    </lineage>
</organism>
<keyword evidence="3" id="KW-0472">Membrane</keyword>
<dbReference type="OrthoDB" id="6494369at2759"/>
<dbReference type="SUPFAM" id="SSF55298">
    <property type="entry name" value="YjgF-like"/>
    <property type="match status" value="1"/>
</dbReference>
<dbReference type="InterPro" id="IPR035959">
    <property type="entry name" value="RutC-like_sf"/>
</dbReference>
<evidence type="ECO:0000256" key="2">
    <source>
        <dbReference type="SAM" id="MobiDB-lite"/>
    </source>
</evidence>
<feature type="region of interest" description="Disordered" evidence="2">
    <location>
        <begin position="91"/>
        <end position="111"/>
    </location>
</feature>
<evidence type="ECO:0000313" key="4">
    <source>
        <dbReference type="EMBL" id="KAF7488996.1"/>
    </source>
</evidence>
<evidence type="ECO:0000256" key="3">
    <source>
        <dbReference type="SAM" id="Phobius"/>
    </source>
</evidence>
<dbReference type="EMBL" id="WVUK01000065">
    <property type="protein sequence ID" value="KAF7488996.1"/>
    <property type="molecule type" value="Genomic_DNA"/>
</dbReference>
<dbReference type="InterPro" id="IPR006175">
    <property type="entry name" value="YjgF/YER057c/UK114"/>
</dbReference>
<keyword evidence="3" id="KW-0812">Transmembrane</keyword>
<dbReference type="Gene3D" id="3.30.1330.40">
    <property type="entry name" value="RutC-like"/>
    <property type="match status" value="1"/>
</dbReference>
<reference evidence="5" key="3">
    <citation type="submission" date="2022-06" db="UniProtKB">
        <authorList>
            <consortium name="EnsemblMetazoa"/>
        </authorList>
    </citation>
    <scope>IDENTIFICATION</scope>
</reference>
<dbReference type="PANTHER" id="PTHR11803:SF39">
    <property type="entry name" value="2-IMINOBUTANOATE_2-IMINOPROPANOATE DEAMINASE"/>
    <property type="match status" value="1"/>
</dbReference>
<dbReference type="EnsemblMetazoa" id="SSS_3086s_mrna">
    <property type="protein sequence ID" value="KAF7488996.1"/>
    <property type="gene ID" value="SSS_3086"/>
</dbReference>
<sequence>MKILAYLFGFAFVGLILLVEANLILKTGGKKHKDLIVLGKKCEPTIIKTSGKHGKNGHTLIMKPDCHEKKEEHYVAYPVYHHQEYKHHEPHYEHSYGHDDHYGHGGGHDDHYGHGHEKGGYHIFDFYPLAPQPIGPYSQALRIESNRSIIYLSGQIGINARTGKLVGDSIIEQTEQIFNNIKAIVESGGSLLSDIIKLTLYLTDIDDLSVCNTIMKQFFHPPYPVRTTVAVKELPMRAKIEIEAIVLMRN</sequence>
<keyword evidence="6" id="KW-1185">Reference proteome</keyword>
<dbReference type="NCBIfam" id="TIGR00004">
    <property type="entry name" value="Rid family detoxifying hydrolase"/>
    <property type="match status" value="1"/>
</dbReference>
<accession>A0A834R2V8</accession>